<dbReference type="Proteomes" id="UP000004968">
    <property type="component" value="Unassembled WGS sequence"/>
</dbReference>
<evidence type="ECO:0000313" key="2">
    <source>
        <dbReference type="Proteomes" id="UP000004968"/>
    </source>
</evidence>
<name>D3AIM1_9FIRM</name>
<protein>
    <submittedName>
        <fullName evidence="1">Uncharacterized protein</fullName>
    </submittedName>
</protein>
<reference evidence="1 2" key="1">
    <citation type="submission" date="2010-01" db="EMBL/GenBank/DDBJ databases">
        <authorList>
            <person name="Weinstock G."/>
            <person name="Sodergren E."/>
            <person name="Clifton S."/>
            <person name="Fulton L."/>
            <person name="Fulton B."/>
            <person name="Courtney L."/>
            <person name="Fronick C."/>
            <person name="Harrison M."/>
            <person name="Strong C."/>
            <person name="Farmer C."/>
            <person name="Delahaunty K."/>
            <person name="Markovic C."/>
            <person name="Hall O."/>
            <person name="Minx P."/>
            <person name="Tomlinson C."/>
            <person name="Mitreva M."/>
            <person name="Nelson J."/>
            <person name="Hou S."/>
            <person name="Wollam A."/>
            <person name="Pepin K.H."/>
            <person name="Johnson M."/>
            <person name="Bhonagiri V."/>
            <person name="Nash W.E."/>
            <person name="Warren W."/>
            <person name="Chinwalla A."/>
            <person name="Mardis E.R."/>
            <person name="Wilson R.K."/>
        </authorList>
    </citation>
    <scope>NUCLEOTIDE SEQUENCE [LARGE SCALE GENOMIC DNA]</scope>
    <source>
        <strain evidence="1 2">DSM 13479</strain>
    </source>
</reference>
<gene>
    <name evidence="1" type="ORF">CLOSTHATH_03461</name>
</gene>
<evidence type="ECO:0000313" key="1">
    <source>
        <dbReference type="EMBL" id="EFC98347.1"/>
    </source>
</evidence>
<dbReference type="EMBL" id="ACIO01000281">
    <property type="protein sequence ID" value="EFC98347.1"/>
    <property type="molecule type" value="Genomic_DNA"/>
</dbReference>
<dbReference type="AlphaFoldDB" id="D3AIM1"/>
<dbReference type="HOGENOM" id="CLU_2716919_0_0_9"/>
<comment type="caution">
    <text evidence="1">The sequence shown here is derived from an EMBL/GenBank/DDBJ whole genome shotgun (WGS) entry which is preliminary data.</text>
</comment>
<sequence>MTYCRAWKKDKFIWWKTRPSSAAMMILRKMNLLTDMYGCAGLMYAVIDRVVALIMKLEPEEFWRLESEAYDI</sequence>
<proteinExistence type="predicted"/>
<accession>D3AIM1</accession>
<organism evidence="1 2">
    <name type="scientific">Hungatella hathewayi DSM 13479</name>
    <dbReference type="NCBI Taxonomy" id="566550"/>
    <lineage>
        <taxon>Bacteria</taxon>
        <taxon>Bacillati</taxon>
        <taxon>Bacillota</taxon>
        <taxon>Clostridia</taxon>
        <taxon>Lachnospirales</taxon>
        <taxon>Lachnospiraceae</taxon>
        <taxon>Hungatella</taxon>
    </lineage>
</organism>